<comment type="caution">
    <text evidence="1">The sequence shown here is derived from an EMBL/GenBank/DDBJ whole genome shotgun (WGS) entry which is preliminary data.</text>
</comment>
<dbReference type="EMBL" id="CM042026">
    <property type="protein sequence ID" value="KAI3805286.1"/>
    <property type="molecule type" value="Genomic_DNA"/>
</dbReference>
<gene>
    <name evidence="1" type="ORF">L1987_27518</name>
</gene>
<protein>
    <submittedName>
        <fullName evidence="1">Uncharacterized protein</fullName>
    </submittedName>
</protein>
<reference evidence="2" key="1">
    <citation type="journal article" date="2022" name="Mol. Ecol. Resour.">
        <title>The genomes of chicory, endive, great burdock and yacon provide insights into Asteraceae palaeo-polyploidization history and plant inulin production.</title>
        <authorList>
            <person name="Fan W."/>
            <person name="Wang S."/>
            <person name="Wang H."/>
            <person name="Wang A."/>
            <person name="Jiang F."/>
            <person name="Liu H."/>
            <person name="Zhao H."/>
            <person name="Xu D."/>
            <person name="Zhang Y."/>
        </authorList>
    </citation>
    <scope>NUCLEOTIDE SEQUENCE [LARGE SCALE GENOMIC DNA]</scope>
    <source>
        <strain evidence="2">cv. Yunnan</strain>
    </source>
</reference>
<reference evidence="1 2" key="2">
    <citation type="journal article" date="2022" name="Mol. Ecol. Resour.">
        <title>The genomes of chicory, endive, great burdock and yacon provide insights into Asteraceae paleo-polyploidization history and plant inulin production.</title>
        <authorList>
            <person name="Fan W."/>
            <person name="Wang S."/>
            <person name="Wang H."/>
            <person name="Wang A."/>
            <person name="Jiang F."/>
            <person name="Liu H."/>
            <person name="Zhao H."/>
            <person name="Xu D."/>
            <person name="Zhang Y."/>
        </authorList>
    </citation>
    <scope>NUCLEOTIDE SEQUENCE [LARGE SCALE GENOMIC DNA]</scope>
    <source>
        <strain evidence="2">cv. Yunnan</strain>
        <tissue evidence="1">Leaves</tissue>
    </source>
</reference>
<dbReference type="Proteomes" id="UP001056120">
    <property type="component" value="Linkage Group LG09"/>
</dbReference>
<proteinExistence type="predicted"/>
<keyword evidence="2" id="KW-1185">Reference proteome</keyword>
<organism evidence="1 2">
    <name type="scientific">Smallanthus sonchifolius</name>
    <dbReference type="NCBI Taxonomy" id="185202"/>
    <lineage>
        <taxon>Eukaryota</taxon>
        <taxon>Viridiplantae</taxon>
        <taxon>Streptophyta</taxon>
        <taxon>Embryophyta</taxon>
        <taxon>Tracheophyta</taxon>
        <taxon>Spermatophyta</taxon>
        <taxon>Magnoliopsida</taxon>
        <taxon>eudicotyledons</taxon>
        <taxon>Gunneridae</taxon>
        <taxon>Pentapetalae</taxon>
        <taxon>asterids</taxon>
        <taxon>campanulids</taxon>
        <taxon>Asterales</taxon>
        <taxon>Asteraceae</taxon>
        <taxon>Asteroideae</taxon>
        <taxon>Heliantheae alliance</taxon>
        <taxon>Millerieae</taxon>
        <taxon>Smallanthus</taxon>
    </lineage>
</organism>
<evidence type="ECO:0000313" key="2">
    <source>
        <dbReference type="Proteomes" id="UP001056120"/>
    </source>
</evidence>
<evidence type="ECO:0000313" key="1">
    <source>
        <dbReference type="EMBL" id="KAI3805286.1"/>
    </source>
</evidence>
<accession>A0ACB9ICS6</accession>
<name>A0ACB9ICS6_9ASTR</name>
<sequence>MWTKDNEFIGSSHEKLFKYREMCDSPKYLKAIIRFVQELFPESQVVPDTPLESQPQSSVRSFRIGSVAKQQRQQMKITCSTVMASQNAKDDALKNTEVVARDNPQVTIPRRLFK</sequence>